<dbReference type="SUPFAM" id="SSF52540">
    <property type="entry name" value="P-loop containing nucleoside triphosphate hydrolases"/>
    <property type="match status" value="1"/>
</dbReference>
<dbReference type="Pfam" id="PF08299">
    <property type="entry name" value="Bac_DnaA_C"/>
    <property type="match status" value="1"/>
</dbReference>
<accession>A0A9X3EVX0</accession>
<feature type="binding site" evidence="8">
    <location>
        <position position="161"/>
    </location>
    <ligand>
        <name>ATP</name>
        <dbReference type="ChEBI" id="CHEBI:30616"/>
    </ligand>
</feature>
<dbReference type="RefSeq" id="WP_267774416.1">
    <property type="nucleotide sequence ID" value="NZ_JAPNKE010000002.1"/>
</dbReference>
<feature type="region of interest" description="Domain I, interacts with DnaA modulators" evidence="8">
    <location>
        <begin position="1"/>
        <end position="88"/>
    </location>
</feature>
<evidence type="ECO:0000256" key="8">
    <source>
        <dbReference type="HAMAP-Rule" id="MF_00377"/>
    </source>
</evidence>
<dbReference type="InterPro" id="IPR010921">
    <property type="entry name" value="Trp_repressor/repl_initiator"/>
</dbReference>
<feature type="region of interest" description="Disordered" evidence="12">
    <location>
        <begin position="84"/>
        <end position="106"/>
    </location>
</feature>
<evidence type="ECO:0000313" key="15">
    <source>
        <dbReference type="EMBL" id="MCY1011167.1"/>
    </source>
</evidence>
<keyword evidence="16" id="KW-1185">Reference proteome</keyword>
<evidence type="ECO:0000256" key="2">
    <source>
        <dbReference type="ARBA" id="ARBA00022490"/>
    </source>
</evidence>
<dbReference type="PANTHER" id="PTHR30050:SF2">
    <property type="entry name" value="CHROMOSOMAL REPLICATION INITIATOR PROTEIN DNAA"/>
    <property type="match status" value="1"/>
</dbReference>
<dbReference type="SUPFAM" id="SSF48295">
    <property type="entry name" value="TrpR-like"/>
    <property type="match status" value="1"/>
</dbReference>
<comment type="subcellular location">
    <subcellularLocation>
        <location evidence="8">Cytoplasm</location>
    </subcellularLocation>
</comment>
<dbReference type="Gene3D" id="3.30.300.180">
    <property type="match status" value="1"/>
</dbReference>
<dbReference type="InterPro" id="IPR024633">
    <property type="entry name" value="DnaA_N_dom"/>
</dbReference>
<dbReference type="CDD" id="cd00009">
    <property type="entry name" value="AAA"/>
    <property type="match status" value="1"/>
</dbReference>
<dbReference type="InterPro" id="IPR013159">
    <property type="entry name" value="DnaA_C"/>
</dbReference>
<dbReference type="SMART" id="SM00760">
    <property type="entry name" value="Bac_DnaA_C"/>
    <property type="match status" value="1"/>
</dbReference>
<evidence type="ECO:0000256" key="9">
    <source>
        <dbReference type="NCBIfam" id="TIGR00362"/>
    </source>
</evidence>
<proteinExistence type="inferred from homology"/>
<comment type="caution">
    <text evidence="8">Lacks conserved residue(s) required for the propagation of feature annotation.</text>
</comment>
<dbReference type="Gene3D" id="3.40.50.300">
    <property type="entry name" value="P-loop containing nucleotide triphosphate hydrolases"/>
    <property type="match status" value="1"/>
</dbReference>
<feature type="domain" description="Chromosomal replication initiator DnaA C-terminal" evidence="14">
    <location>
        <begin position="361"/>
        <end position="430"/>
    </location>
</feature>
<evidence type="ECO:0000256" key="5">
    <source>
        <dbReference type="ARBA" id="ARBA00022840"/>
    </source>
</evidence>
<dbReference type="GO" id="GO:0003688">
    <property type="term" value="F:DNA replication origin binding"/>
    <property type="evidence" value="ECO:0007669"/>
    <property type="project" value="UniProtKB-UniRule"/>
</dbReference>
<evidence type="ECO:0000256" key="12">
    <source>
        <dbReference type="SAM" id="MobiDB-lite"/>
    </source>
</evidence>
<feature type="binding site" evidence="8">
    <location>
        <position position="162"/>
    </location>
    <ligand>
        <name>ATP</name>
        <dbReference type="ChEBI" id="CHEBI:30616"/>
    </ligand>
</feature>
<keyword evidence="4 8" id="KW-0547">Nucleotide-binding</keyword>
<evidence type="ECO:0000259" key="14">
    <source>
        <dbReference type="SMART" id="SM00760"/>
    </source>
</evidence>
<keyword evidence="7 8" id="KW-0238">DNA-binding</keyword>
<comment type="domain">
    <text evidence="8">Domain I is involved in oligomerization and binding regulators, domain II is flexibile and of varying length in different bacteria, domain III forms the AAA+ region, while domain IV binds dsDNA.</text>
</comment>
<dbReference type="Proteomes" id="UP001150924">
    <property type="component" value="Unassembled WGS sequence"/>
</dbReference>
<dbReference type="SMART" id="SM00382">
    <property type="entry name" value="AAA"/>
    <property type="match status" value="1"/>
</dbReference>
<feature type="domain" description="AAA+ ATPase" evidence="13">
    <location>
        <begin position="148"/>
        <end position="301"/>
    </location>
</feature>
<dbReference type="InterPro" id="IPR027417">
    <property type="entry name" value="P-loop_NTPase"/>
</dbReference>
<comment type="subunit">
    <text evidence="8">Oligomerizes as a right-handed, spiral filament on DNA at oriC.</text>
</comment>
<evidence type="ECO:0000256" key="3">
    <source>
        <dbReference type="ARBA" id="ARBA00022705"/>
    </source>
</evidence>
<evidence type="ECO:0000313" key="16">
    <source>
        <dbReference type="Proteomes" id="UP001150924"/>
    </source>
</evidence>
<evidence type="ECO:0000259" key="13">
    <source>
        <dbReference type="SMART" id="SM00382"/>
    </source>
</evidence>
<dbReference type="InterPro" id="IPR018312">
    <property type="entry name" value="Chromosome_initiator_DnaA_CS"/>
</dbReference>
<dbReference type="PANTHER" id="PTHR30050">
    <property type="entry name" value="CHROMOSOMAL REPLICATION INITIATOR PROTEIN DNAA"/>
    <property type="match status" value="1"/>
</dbReference>
<feature type="region of interest" description="Domain IV, binds dsDNA" evidence="8">
    <location>
        <begin position="333"/>
        <end position="570"/>
    </location>
</feature>
<dbReference type="CDD" id="cd06571">
    <property type="entry name" value="Bac_DnaA_C"/>
    <property type="match status" value="1"/>
</dbReference>
<dbReference type="Pfam" id="PF00308">
    <property type="entry name" value="Bac_DnaA"/>
    <property type="match status" value="1"/>
</dbReference>
<keyword evidence="3 8" id="KW-0235">DNA replication</keyword>
<evidence type="ECO:0000256" key="4">
    <source>
        <dbReference type="ARBA" id="ARBA00022741"/>
    </source>
</evidence>
<dbReference type="Gene3D" id="1.10.1750.10">
    <property type="match status" value="1"/>
</dbReference>
<evidence type="ECO:0000256" key="1">
    <source>
        <dbReference type="ARBA" id="ARBA00006583"/>
    </source>
</evidence>
<feature type="region of interest" description="Disordered" evidence="12">
    <location>
        <begin position="455"/>
        <end position="533"/>
    </location>
</feature>
<dbReference type="GO" id="GO:0008289">
    <property type="term" value="F:lipid binding"/>
    <property type="evidence" value="ECO:0007669"/>
    <property type="project" value="UniProtKB-KW"/>
</dbReference>
<keyword evidence="5 8" id="KW-0067">ATP-binding</keyword>
<dbReference type="InterPro" id="IPR020591">
    <property type="entry name" value="Chromosome_initiator_DnaA-like"/>
</dbReference>
<dbReference type="FunFam" id="3.40.50.300:FF:000668">
    <property type="entry name" value="Chromosomal replication initiator protein DnaA"/>
    <property type="match status" value="1"/>
</dbReference>
<dbReference type="HAMAP" id="MF_00377">
    <property type="entry name" value="DnaA_bact"/>
    <property type="match status" value="1"/>
</dbReference>
<feature type="compositionally biased region" description="Low complexity" evidence="12">
    <location>
        <begin position="485"/>
        <end position="497"/>
    </location>
</feature>
<organism evidence="15 16">
    <name type="scientific">Nannocystis pusilla</name>
    <dbReference type="NCBI Taxonomy" id="889268"/>
    <lineage>
        <taxon>Bacteria</taxon>
        <taxon>Pseudomonadati</taxon>
        <taxon>Myxococcota</taxon>
        <taxon>Polyangia</taxon>
        <taxon>Nannocystales</taxon>
        <taxon>Nannocystaceae</taxon>
        <taxon>Nannocystis</taxon>
    </lineage>
</organism>
<feature type="compositionally biased region" description="Low complexity" evidence="12">
    <location>
        <begin position="84"/>
        <end position="93"/>
    </location>
</feature>
<evidence type="ECO:0000256" key="6">
    <source>
        <dbReference type="ARBA" id="ARBA00023121"/>
    </source>
</evidence>
<reference evidence="15" key="1">
    <citation type="submission" date="2022-11" db="EMBL/GenBank/DDBJ databases">
        <title>Minimal conservation of predation-associated metabolite biosynthetic gene clusters underscores biosynthetic potential of Myxococcota including descriptions for ten novel species: Archangium lansinium sp. nov., Myxococcus landrumus sp. nov., Nannocystis bai.</title>
        <authorList>
            <person name="Ahearne A."/>
            <person name="Stevens C."/>
            <person name="Phillips K."/>
        </authorList>
    </citation>
    <scope>NUCLEOTIDE SEQUENCE</scope>
    <source>
        <strain evidence="15">Na p29</strain>
    </source>
</reference>
<feature type="binding site" evidence="8">
    <location>
        <position position="159"/>
    </location>
    <ligand>
        <name>ATP</name>
        <dbReference type="ChEBI" id="CHEBI:30616"/>
    </ligand>
</feature>
<dbReference type="Pfam" id="PF11638">
    <property type="entry name" value="DnaA_N"/>
    <property type="match status" value="1"/>
</dbReference>
<comment type="similarity">
    <text evidence="1 8 11">Belongs to the DnaA family.</text>
</comment>
<dbReference type="AlphaFoldDB" id="A0A9X3EVX0"/>
<dbReference type="GO" id="GO:0005524">
    <property type="term" value="F:ATP binding"/>
    <property type="evidence" value="ECO:0007669"/>
    <property type="project" value="UniProtKB-UniRule"/>
</dbReference>
<dbReference type="InterPro" id="IPR038454">
    <property type="entry name" value="DnaA_N_sf"/>
</dbReference>
<dbReference type="GO" id="GO:0006270">
    <property type="term" value="P:DNA replication initiation"/>
    <property type="evidence" value="ECO:0007669"/>
    <property type="project" value="UniProtKB-UniRule"/>
</dbReference>
<dbReference type="InterPro" id="IPR003593">
    <property type="entry name" value="AAA+_ATPase"/>
</dbReference>
<dbReference type="Gene3D" id="1.10.8.60">
    <property type="match status" value="1"/>
</dbReference>
<comment type="function">
    <text evidence="8 10">Plays an essential role in the initiation and regulation of chromosomal replication. ATP-DnaA binds to the origin of replication (oriC) to initiate formation of the DNA replication initiation complex once per cell cycle. Binds the DnaA box (a 9 base pair repeat at the origin) and separates the double-stranded (ds)DNA. Forms a right-handed helical filament on oriC DNA; dsDNA binds to the exterior of the filament while single-stranded (ss)DNA is stabiized in the filament's interior. The ATP-DnaA-oriC complex binds and stabilizes one strand of the AT-rich DNA unwinding element (DUE), permitting loading of DNA polymerase. After initiation quickly degrades to an ADP-DnaA complex that is not apt for DNA replication. Binds acidic phospholipids.</text>
</comment>
<feature type="compositionally biased region" description="Basic and acidic residues" evidence="12">
    <location>
        <begin position="455"/>
        <end position="472"/>
    </location>
</feature>
<dbReference type="GO" id="GO:0006275">
    <property type="term" value="P:regulation of DNA replication"/>
    <property type="evidence" value="ECO:0007669"/>
    <property type="project" value="UniProtKB-UniRule"/>
</dbReference>
<protein>
    <recommendedName>
        <fullName evidence="8 9">Chromosomal replication initiator protein DnaA</fullName>
    </recommendedName>
</protein>
<dbReference type="PROSITE" id="PS01008">
    <property type="entry name" value="DNAA"/>
    <property type="match status" value="1"/>
</dbReference>
<keyword evidence="6 8" id="KW-0446">Lipid-binding</keyword>
<dbReference type="InterPro" id="IPR013317">
    <property type="entry name" value="DnaA_dom"/>
</dbReference>
<dbReference type="GO" id="GO:0005737">
    <property type="term" value="C:cytoplasm"/>
    <property type="evidence" value="ECO:0007669"/>
    <property type="project" value="UniProtKB-SubCell"/>
</dbReference>
<keyword evidence="2 8" id="KW-0963">Cytoplasm</keyword>
<feature type="binding site" evidence="8">
    <location>
        <position position="163"/>
    </location>
    <ligand>
        <name>ATP</name>
        <dbReference type="ChEBI" id="CHEBI:30616"/>
    </ligand>
</feature>
<gene>
    <name evidence="8 15" type="primary">dnaA</name>
    <name evidence="15" type="ORF">OV079_37540</name>
</gene>
<comment type="caution">
    <text evidence="15">The sequence shown here is derived from an EMBL/GenBank/DDBJ whole genome shotgun (WGS) entry which is preliminary data.</text>
</comment>
<evidence type="ECO:0000256" key="7">
    <source>
        <dbReference type="ARBA" id="ARBA00023125"/>
    </source>
</evidence>
<dbReference type="PRINTS" id="PR00051">
    <property type="entry name" value="DNAA"/>
</dbReference>
<dbReference type="EMBL" id="JAPNKE010000002">
    <property type="protein sequence ID" value="MCY1011167.1"/>
    <property type="molecule type" value="Genomic_DNA"/>
</dbReference>
<sequence>MTNIWSEAIQGLQPRLGAQTYDLWIRPLELRQVQGQRLLLTAPNRFMKEWFENHYRDVVLDELRARTAQDYHIEIDISAAGEASPNAAAAAAEPRAEPEPPPPPLPPLPALPPIGLSSRYRFSNFIKGSSNELAASAAWSVAQDPGNRFNPFFIYGGVGLGKTHLLHAIGQHIHVHRPHLRIVYQSAERFMNEFISAVRFNQFDQFRARYREQCDVLLIDDIQFIAGRDRTMDEFFHVFNALYEAEKQIVVTADRMPGDMQGMEDRLISRLNWGLVADIKAPDLETRVAILKQKADVDRIDLPDDVALHLATHVRSNVRELEGSLVRVSTFAALKNQPLSREFVSEALGVSAAPAQPAPISIESVQKVVASHFSVRIADLKGPRRHQGISRPRMIAMYLSRQLTGASFPEIGLRFGGKDHSTVINACKRIESIQSEDSELRETVAALRQLLAHEPAHAARCPPDRHPSERPVRRARPPARRSPDSRSASNSSSLASPPRRRRISRHREAWGSRPSPTAGPAAPRLRRPSAEPPRAARLFVLSRRRVHFPQRSVEQPADNLGTLASPLRRG</sequence>
<dbReference type="InterPro" id="IPR001957">
    <property type="entry name" value="Chromosome_initiator_DnaA"/>
</dbReference>
<dbReference type="NCBIfam" id="TIGR00362">
    <property type="entry name" value="DnaA"/>
    <property type="match status" value="1"/>
</dbReference>
<name>A0A9X3EVX0_9BACT</name>
<dbReference type="GO" id="GO:0005886">
    <property type="term" value="C:plasma membrane"/>
    <property type="evidence" value="ECO:0007669"/>
    <property type="project" value="TreeGrafter"/>
</dbReference>
<feature type="region of interest" description="Disordered" evidence="12">
    <location>
        <begin position="547"/>
        <end position="570"/>
    </location>
</feature>
<evidence type="ECO:0000256" key="10">
    <source>
        <dbReference type="RuleBase" id="RU000577"/>
    </source>
</evidence>
<evidence type="ECO:0000256" key="11">
    <source>
        <dbReference type="RuleBase" id="RU004227"/>
    </source>
</evidence>